<dbReference type="RefSeq" id="WP_123327338.1">
    <property type="nucleotide sequence ID" value="NZ_JBHRSX010000017.1"/>
</dbReference>
<dbReference type="EMBL" id="JBHRSX010000017">
    <property type="protein sequence ID" value="MFC3201982.1"/>
    <property type="molecule type" value="Genomic_DNA"/>
</dbReference>
<evidence type="ECO:0000256" key="1">
    <source>
        <dbReference type="SAM" id="MobiDB-lite"/>
    </source>
</evidence>
<organism evidence="3 4">
    <name type="scientific">Alteromonas oceani</name>
    <dbReference type="NCBI Taxonomy" id="2071609"/>
    <lineage>
        <taxon>Bacteria</taxon>
        <taxon>Pseudomonadati</taxon>
        <taxon>Pseudomonadota</taxon>
        <taxon>Gammaproteobacteria</taxon>
        <taxon>Alteromonadales</taxon>
        <taxon>Alteromonadaceae</taxon>
        <taxon>Alteromonas/Salinimonas group</taxon>
        <taxon>Alteromonas</taxon>
    </lineage>
</organism>
<evidence type="ECO:0000256" key="2">
    <source>
        <dbReference type="SAM" id="Phobius"/>
    </source>
</evidence>
<proteinExistence type="predicted"/>
<sequence>MEKMDLAFTGPTRFQPAEPAPKKAGRLVWLIVGSVLVHIAVIATLSFPPPVTPPVKPSPVKAVLYTPVVPAPTQPAPAELPEPAATDAPPEEPEIVGSQPVNEPSQTEPATPPAQAEEISGVSTEASAPSSGEILTQAEDSPAPPSRRLSNAINRGIAGLQSQKQHKLAEQVTRQRRLEQKSPDLRIGEYQPAEQTIGEYAVNCEKGVNSTVATVARLFGGNVKCNSRNEFQQFIDKRQHKQPEQ</sequence>
<accession>A0ABV7JXW8</accession>
<evidence type="ECO:0008006" key="5">
    <source>
        <dbReference type="Google" id="ProtNLM"/>
    </source>
</evidence>
<protein>
    <recommendedName>
        <fullName evidence="5">Energy transducer TonB</fullName>
    </recommendedName>
</protein>
<feature type="transmembrane region" description="Helical" evidence="2">
    <location>
        <begin position="27"/>
        <end position="47"/>
    </location>
</feature>
<evidence type="ECO:0000313" key="3">
    <source>
        <dbReference type="EMBL" id="MFC3201982.1"/>
    </source>
</evidence>
<feature type="region of interest" description="Disordered" evidence="1">
    <location>
        <begin position="1"/>
        <end position="20"/>
    </location>
</feature>
<keyword evidence="4" id="KW-1185">Reference proteome</keyword>
<name>A0ABV7JXW8_9ALTE</name>
<evidence type="ECO:0000313" key="4">
    <source>
        <dbReference type="Proteomes" id="UP001595477"/>
    </source>
</evidence>
<keyword evidence="2" id="KW-0812">Transmembrane</keyword>
<keyword evidence="2" id="KW-0472">Membrane</keyword>
<dbReference type="Proteomes" id="UP001595477">
    <property type="component" value="Unassembled WGS sequence"/>
</dbReference>
<reference evidence="4" key="1">
    <citation type="journal article" date="2019" name="Int. J. Syst. Evol. Microbiol.">
        <title>The Global Catalogue of Microorganisms (GCM) 10K type strain sequencing project: providing services to taxonomists for standard genome sequencing and annotation.</title>
        <authorList>
            <consortium name="The Broad Institute Genomics Platform"/>
            <consortium name="The Broad Institute Genome Sequencing Center for Infectious Disease"/>
            <person name="Wu L."/>
            <person name="Ma J."/>
        </authorList>
    </citation>
    <scope>NUCLEOTIDE SEQUENCE [LARGE SCALE GENOMIC DNA]</scope>
    <source>
        <strain evidence="4">KCTC 52449</strain>
    </source>
</reference>
<gene>
    <name evidence="3" type="ORF">ACFOEW_09140</name>
</gene>
<comment type="caution">
    <text evidence="3">The sequence shown here is derived from an EMBL/GenBank/DDBJ whole genome shotgun (WGS) entry which is preliminary data.</text>
</comment>
<feature type="compositionally biased region" description="Polar residues" evidence="1">
    <location>
        <begin position="99"/>
        <end position="109"/>
    </location>
</feature>
<feature type="compositionally biased region" description="Polar residues" evidence="1">
    <location>
        <begin position="121"/>
        <end position="134"/>
    </location>
</feature>
<feature type="region of interest" description="Disordered" evidence="1">
    <location>
        <begin position="74"/>
        <end position="150"/>
    </location>
</feature>
<keyword evidence="2" id="KW-1133">Transmembrane helix</keyword>